<evidence type="ECO:0000256" key="3">
    <source>
        <dbReference type="ARBA" id="ARBA00022842"/>
    </source>
</evidence>
<evidence type="ECO:0000256" key="1">
    <source>
        <dbReference type="ARBA" id="ARBA00001946"/>
    </source>
</evidence>
<dbReference type="PROSITE" id="PS00893">
    <property type="entry name" value="NUDIX_BOX"/>
    <property type="match status" value="1"/>
</dbReference>
<dbReference type="InterPro" id="IPR020084">
    <property type="entry name" value="NUDIX_hydrolase_CS"/>
</dbReference>
<dbReference type="InterPro" id="IPR029401">
    <property type="entry name" value="Nudix_N"/>
</dbReference>
<keyword evidence="3" id="KW-0460">Magnesium</keyword>
<dbReference type="Pfam" id="PF00293">
    <property type="entry name" value="NUDIX"/>
    <property type="match status" value="1"/>
</dbReference>
<dbReference type="InterPro" id="IPR015797">
    <property type="entry name" value="NUDIX_hydrolase-like_dom_sf"/>
</dbReference>
<feature type="domain" description="Nudix hydrolase" evidence="4">
    <location>
        <begin position="36"/>
        <end position="166"/>
    </location>
</feature>
<proteinExistence type="predicted"/>
<dbReference type="InterPro" id="IPR020476">
    <property type="entry name" value="Nudix_hydrolase"/>
</dbReference>
<gene>
    <name evidence="5" type="ORF">METZ01_LOCUS47890</name>
</gene>
<sequence>MGYLEFCSNCGKKNQFGAKDGNTRYYCLECGAIHYENPKPTATLICIYEKQLLLVKRAAEPGKGMWGLPGGFIERGETPEMGAERELIEETNLQGKVKNLLGTCSHFNTIFGDILLVGMEVQIEDWSALKAGDDAAEAVLFPLEKLPNLAFPCHEKIVSMYLEQLKS</sequence>
<evidence type="ECO:0000313" key="5">
    <source>
        <dbReference type="EMBL" id="SUZ95036.1"/>
    </source>
</evidence>
<comment type="cofactor">
    <cofactor evidence="1">
        <name>Mg(2+)</name>
        <dbReference type="ChEBI" id="CHEBI:18420"/>
    </cofactor>
</comment>
<dbReference type="PRINTS" id="PR00502">
    <property type="entry name" value="NUDIXFAMILY"/>
</dbReference>
<protein>
    <recommendedName>
        <fullName evidence="4">Nudix hydrolase domain-containing protein</fullName>
    </recommendedName>
</protein>
<dbReference type="CDD" id="cd18873">
    <property type="entry name" value="NUDIX_NadM_like"/>
    <property type="match status" value="1"/>
</dbReference>
<evidence type="ECO:0000259" key="4">
    <source>
        <dbReference type="PROSITE" id="PS51462"/>
    </source>
</evidence>
<dbReference type="PROSITE" id="PS51462">
    <property type="entry name" value="NUDIX"/>
    <property type="match status" value="1"/>
</dbReference>
<keyword evidence="2" id="KW-0378">Hydrolase</keyword>
<evidence type="ECO:0000256" key="2">
    <source>
        <dbReference type="ARBA" id="ARBA00022801"/>
    </source>
</evidence>
<dbReference type="InterPro" id="IPR000086">
    <property type="entry name" value="NUDIX_hydrolase_dom"/>
</dbReference>
<reference evidence="5" key="1">
    <citation type="submission" date="2018-05" db="EMBL/GenBank/DDBJ databases">
        <authorList>
            <person name="Lanie J.A."/>
            <person name="Ng W.-L."/>
            <person name="Kazmierczak K.M."/>
            <person name="Andrzejewski T.M."/>
            <person name="Davidsen T.M."/>
            <person name="Wayne K.J."/>
            <person name="Tettelin H."/>
            <person name="Glass J.I."/>
            <person name="Rusch D."/>
            <person name="Podicherti R."/>
            <person name="Tsui H.-C.T."/>
            <person name="Winkler M.E."/>
        </authorList>
    </citation>
    <scope>NUCLEOTIDE SEQUENCE</scope>
</reference>
<organism evidence="5">
    <name type="scientific">marine metagenome</name>
    <dbReference type="NCBI Taxonomy" id="408172"/>
    <lineage>
        <taxon>unclassified sequences</taxon>
        <taxon>metagenomes</taxon>
        <taxon>ecological metagenomes</taxon>
    </lineage>
</organism>
<dbReference type="SUPFAM" id="SSF55811">
    <property type="entry name" value="Nudix"/>
    <property type="match status" value="1"/>
</dbReference>
<dbReference type="AlphaFoldDB" id="A0A381RT22"/>
<dbReference type="Pfam" id="PF14803">
    <property type="entry name" value="Zn_ribbon_Nudix"/>
    <property type="match status" value="1"/>
</dbReference>
<dbReference type="PANTHER" id="PTHR43222">
    <property type="entry name" value="NUDIX HYDROLASE 23"/>
    <property type="match status" value="1"/>
</dbReference>
<accession>A0A381RT22</accession>
<dbReference type="Gene3D" id="2.20.70.10">
    <property type="match status" value="1"/>
</dbReference>
<dbReference type="GO" id="GO:0016787">
    <property type="term" value="F:hydrolase activity"/>
    <property type="evidence" value="ECO:0007669"/>
    <property type="project" value="UniProtKB-KW"/>
</dbReference>
<dbReference type="EMBL" id="UINC01002288">
    <property type="protein sequence ID" value="SUZ95036.1"/>
    <property type="molecule type" value="Genomic_DNA"/>
</dbReference>
<dbReference type="PANTHER" id="PTHR43222:SF2">
    <property type="entry name" value="NUDIX HYDROLASE 23, CHLOROPLASTIC"/>
    <property type="match status" value="1"/>
</dbReference>
<dbReference type="Gene3D" id="3.90.79.10">
    <property type="entry name" value="Nucleoside Triphosphate Pyrophosphohydrolase"/>
    <property type="match status" value="1"/>
</dbReference>
<name>A0A381RT22_9ZZZZ</name>